<proteinExistence type="predicted"/>
<protein>
    <recommendedName>
        <fullName evidence="3">NADH-quinone oxidoreductase subunit L</fullName>
    </recommendedName>
</protein>
<organism evidence="2">
    <name type="scientific">uncultured organism</name>
    <dbReference type="NCBI Taxonomy" id="155900"/>
    <lineage>
        <taxon>unclassified sequences</taxon>
        <taxon>environmental samples</taxon>
    </lineage>
</organism>
<keyword evidence="1" id="KW-0472">Membrane</keyword>
<reference evidence="2" key="1">
    <citation type="submission" date="2019-06" db="EMBL/GenBank/DDBJ databases">
        <authorList>
            <person name="Murdoch R.W."/>
            <person name="Fathepure B."/>
        </authorList>
    </citation>
    <scope>NUCLEOTIDE SEQUENCE</scope>
</reference>
<dbReference type="AlphaFoldDB" id="A0A5B8RKA4"/>
<dbReference type="Gene3D" id="1.20.5.2700">
    <property type="match status" value="1"/>
</dbReference>
<feature type="transmembrane region" description="Helical" evidence="1">
    <location>
        <begin position="101"/>
        <end position="123"/>
    </location>
</feature>
<dbReference type="EMBL" id="MN079763">
    <property type="protein sequence ID" value="QEA08074.1"/>
    <property type="molecule type" value="Genomic_DNA"/>
</dbReference>
<keyword evidence="1" id="KW-1133">Transmembrane helix</keyword>
<evidence type="ECO:0008006" key="3">
    <source>
        <dbReference type="Google" id="ProtNLM"/>
    </source>
</evidence>
<accession>A0A5B8RKA4</accession>
<name>A0A5B8RKA4_9ZZZZ</name>
<evidence type="ECO:0000256" key="1">
    <source>
        <dbReference type="SAM" id="Phobius"/>
    </source>
</evidence>
<keyword evidence="1" id="KW-0812">Transmembrane</keyword>
<evidence type="ECO:0000313" key="2">
    <source>
        <dbReference type="EMBL" id="QEA08074.1"/>
    </source>
</evidence>
<sequence>MVAIAVSLGGIYFAWLIYGQKKITRDWLSGKVPFAYNVLYHKYYVDELYQKTVVPATVGFGFFWRYFDNFVIDGLVHFCAAVIAAIGGLARRLQSGQVQAYGAIAFVGAVIVIVIIAVSGGYFQ</sequence>
<feature type="transmembrane region" description="Helical" evidence="1">
    <location>
        <begin position="70"/>
        <end position="89"/>
    </location>
</feature>
<gene>
    <name evidence="2" type="ORF">KBTEX_04442</name>
</gene>